<dbReference type="PANTHER" id="PTHR12047">
    <property type="entry name" value="FANCONI ANEMIA GROUP A PROTEIN"/>
    <property type="match status" value="1"/>
</dbReference>
<dbReference type="GO" id="GO:0036297">
    <property type="term" value="P:interstrand cross-link repair"/>
    <property type="evidence" value="ECO:0007669"/>
    <property type="project" value="InterPro"/>
</dbReference>
<dbReference type="InterPro" id="IPR031729">
    <property type="entry name" value="Fanconi_A_N"/>
</dbReference>
<dbReference type="InterPro" id="IPR003516">
    <property type="entry name" value="FANCA"/>
</dbReference>
<organism evidence="5 6">
    <name type="scientific">Mugilogobius chulae</name>
    <name type="common">yellowstripe goby</name>
    <dbReference type="NCBI Taxonomy" id="88201"/>
    <lineage>
        <taxon>Eukaryota</taxon>
        <taxon>Metazoa</taxon>
        <taxon>Chordata</taxon>
        <taxon>Craniata</taxon>
        <taxon>Vertebrata</taxon>
        <taxon>Euteleostomi</taxon>
        <taxon>Actinopterygii</taxon>
        <taxon>Neopterygii</taxon>
        <taxon>Teleostei</taxon>
        <taxon>Neoteleostei</taxon>
        <taxon>Acanthomorphata</taxon>
        <taxon>Gobiaria</taxon>
        <taxon>Gobiiformes</taxon>
        <taxon>Gobioidei</taxon>
        <taxon>Gobiidae</taxon>
        <taxon>Gobionellinae</taxon>
        <taxon>Mugilogobius</taxon>
    </lineage>
</organism>
<evidence type="ECO:0000259" key="4">
    <source>
        <dbReference type="Pfam" id="PF24783"/>
    </source>
</evidence>
<evidence type="ECO:0000313" key="6">
    <source>
        <dbReference type="Proteomes" id="UP001460270"/>
    </source>
</evidence>
<dbReference type="Pfam" id="PF24783">
    <property type="entry name" value="FANCA_arcN"/>
    <property type="match status" value="2"/>
</dbReference>
<feature type="domain" description="Fanconi anaemia group A protein helical" evidence="3">
    <location>
        <begin position="410"/>
        <end position="491"/>
    </location>
</feature>
<accession>A0AAW0PKN5</accession>
<dbReference type="InterPro" id="IPR055386">
    <property type="entry name" value="FANCA_helical"/>
</dbReference>
<dbReference type="AlphaFoldDB" id="A0AAW0PKN5"/>
<comment type="caution">
    <text evidence="5">The sequence shown here is derived from an EMBL/GenBank/DDBJ whole genome shotgun (WGS) entry which is preliminary data.</text>
</comment>
<keyword evidence="6" id="KW-1185">Reference proteome</keyword>
<feature type="domain" description="Fanconi anaemia group A protein arcN subdomain" evidence="4">
    <location>
        <begin position="666"/>
        <end position="706"/>
    </location>
</feature>
<dbReference type="PANTHER" id="PTHR12047:SF2">
    <property type="entry name" value="FANCONI ANEMIA GROUP A PROTEIN"/>
    <property type="match status" value="1"/>
</dbReference>
<evidence type="ECO:0000259" key="2">
    <source>
        <dbReference type="Pfam" id="PF15865"/>
    </source>
</evidence>
<dbReference type="InterPro" id="IPR055277">
    <property type="entry name" value="Fanconi_A_C"/>
</dbReference>
<feature type="domain" description="Fanconi anaemia group A protein N-terminal" evidence="2">
    <location>
        <begin position="211"/>
        <end position="408"/>
    </location>
</feature>
<sequence>MALTPTASCSLTSQKRPVSSLFAGRVVKRPKCGASLHEAALKVLMQNQNVEDLLTEISSFNNSDMSSSSTDCPLIPSAVSASLLMSELKREAGHRNVSLTTLTVAVLVQKIKELTHAEEEILPATCRAQLCVLLESCHELLLQGALCPKLLWNELTREEKFPKLEVAFHLHSYNIISLQYILESHGVRPWIVSELKALCSWSSEEGEMKLVQQQVLTWLLETVEKNETTSPAATGAQTWIKLFDTALCGTLVSAEALQRFFSHCLTKTLTYQPRLTVSSAITLQNEWTFAKTSPLLTSLFCQQILSTHEVNWRHVLSFLSTVLVYNSSAQTTLTELLDVLLSAAFQSYDLESVITAFLLARQGALEGPAVFPSYSDWFKPHTNSKKALVFLLKFLSDLVPFEPPQYLKPQCQEVQDVEKAVSLFESTGRISATVMEASIFRRPYFLTRFLPALLAPRALPAKADSRMKFIEALKKADRIPAAQYSSYVSSCQEKQKDTVSDSHDSPVDVLRAQLDSIREEALSGDQRELSAQMSKMSHTLSVLCPPPSKQTEVVQLHTDTLPPDQHVQVVNMILRSFCQCVLDTSKGETPHKTYLLGLKICFGVDRKQSSVFLPRSQLRDLFHNQVSSLSAAHVLGLAVFLVHLHSCSRQCPPVELQPSASGPVCFCLVAVCYAMCRGEAELDQLIPSSLYKKLLYLIPRLLPHARISVCDESTSEVPVTWTEAAEDCGTWRQTTLSLWNNAAFQSLQLKPQFQQTFSEWLHFELQVSRGEDALSDSERLEYHEWVFMELFLPRPEQDGGFGGDMTTLCCKLINAVLDKEKWRKQKESILPDIISRLQTCMYEISLSGQSNSPSDTPQVGRLVFELLSQRTSSVQSASSSSSSELVLHRTLQSWNRMMLALPATLFLPETVERGRCTSDCDLLMKHINQHQRLVCDADNLLPCNTTTHFIKGVLCAGSSCREEQKSEWFNKAWSQISSRCPLLLVSSMYWWGHICVTLNSTWRHFPLQFSLLSQCHRWAHKLLCGQVELIPSAPSLQLAACLYRALQDCTRHNNVYISVLRQEKQTEVLVFLLSLCISQYLSSLLYPEKKSTHTVGTCSALLSELVDSSDWLSIFKSNERGVYPAVSMLVSDDMNRLVPWAFYSLLCQQSSQFWHKATCCPGFIHTAVLCYAGLLRLFIDGHTPALSSSQVEPSQIVSQSKKLLLRCLSEMSGSALSSSQSRQLQDVCAELDPEVAAALRHQHNQRLSPEMDFL</sequence>
<dbReference type="Pfam" id="PF03511">
    <property type="entry name" value="FANCA_CTD"/>
    <property type="match status" value="1"/>
</dbReference>
<proteinExistence type="predicted"/>
<feature type="domain" description="Fanconi anaemia group A protein arcN subdomain" evidence="4">
    <location>
        <begin position="506"/>
        <end position="661"/>
    </location>
</feature>
<dbReference type="GO" id="GO:0043240">
    <property type="term" value="C:Fanconi anaemia nuclear complex"/>
    <property type="evidence" value="ECO:0007669"/>
    <property type="project" value="InterPro"/>
</dbReference>
<dbReference type="InterPro" id="IPR055387">
    <property type="entry name" value="FANCA_arcN"/>
</dbReference>
<feature type="domain" description="Fanconi anaemia group A protein C-terminal" evidence="1">
    <location>
        <begin position="1039"/>
        <end position="1234"/>
    </location>
</feature>
<gene>
    <name evidence="5" type="ORF">WMY93_008957</name>
</gene>
<reference evidence="6" key="1">
    <citation type="submission" date="2024-04" db="EMBL/GenBank/DDBJ databases">
        <title>Salinicola lusitanus LLJ914,a marine bacterium isolated from the Okinawa Trough.</title>
        <authorList>
            <person name="Li J."/>
        </authorList>
    </citation>
    <scope>NUCLEOTIDE SEQUENCE [LARGE SCALE GENOMIC DNA]</scope>
</reference>
<dbReference type="Pfam" id="PF15865">
    <property type="entry name" value="Fanconi_A_N"/>
    <property type="match status" value="1"/>
</dbReference>
<evidence type="ECO:0000313" key="5">
    <source>
        <dbReference type="EMBL" id="KAK7922055.1"/>
    </source>
</evidence>
<evidence type="ECO:0000259" key="3">
    <source>
        <dbReference type="Pfam" id="PF24781"/>
    </source>
</evidence>
<dbReference type="EMBL" id="JBBPFD010000006">
    <property type="protein sequence ID" value="KAK7922055.1"/>
    <property type="molecule type" value="Genomic_DNA"/>
</dbReference>
<evidence type="ECO:0008006" key="7">
    <source>
        <dbReference type="Google" id="ProtNLM"/>
    </source>
</evidence>
<dbReference type="Pfam" id="PF24781">
    <property type="entry name" value="FANCA_helical"/>
    <property type="match status" value="1"/>
</dbReference>
<dbReference type="Proteomes" id="UP001460270">
    <property type="component" value="Unassembled WGS sequence"/>
</dbReference>
<name>A0AAW0PKN5_9GOBI</name>
<protein>
    <recommendedName>
        <fullName evidence="7">Fanconi anaemia group A protein N-terminal domain-containing protein</fullName>
    </recommendedName>
</protein>
<evidence type="ECO:0000259" key="1">
    <source>
        <dbReference type="Pfam" id="PF03511"/>
    </source>
</evidence>